<evidence type="ECO:0000256" key="1">
    <source>
        <dbReference type="SAM" id="Phobius"/>
    </source>
</evidence>
<keyword evidence="1" id="KW-1133">Transmembrane helix</keyword>
<dbReference type="AlphaFoldDB" id="A0A834AZD8"/>
<name>A0A834AZD8_9CHIR</name>
<reference evidence="2 3" key="1">
    <citation type="journal article" date="2020" name="Nature">
        <title>Six reference-quality genomes reveal evolution of bat adaptations.</title>
        <authorList>
            <person name="Jebb D."/>
            <person name="Huang Z."/>
            <person name="Pippel M."/>
            <person name="Hughes G.M."/>
            <person name="Lavrichenko K."/>
            <person name="Devanna P."/>
            <person name="Winkler S."/>
            <person name="Jermiin L.S."/>
            <person name="Skirmuntt E.C."/>
            <person name="Katzourakis A."/>
            <person name="Burkitt-Gray L."/>
            <person name="Ray D.A."/>
            <person name="Sullivan K.A.M."/>
            <person name="Roscito J.G."/>
            <person name="Kirilenko B.M."/>
            <person name="Davalos L.M."/>
            <person name="Corthals A.P."/>
            <person name="Power M.L."/>
            <person name="Jones G."/>
            <person name="Ransome R.D."/>
            <person name="Dechmann D.K.N."/>
            <person name="Locatelli A.G."/>
            <person name="Puechmaille S.J."/>
            <person name="Fedrigo O."/>
            <person name="Jarvis E.D."/>
            <person name="Hiller M."/>
            <person name="Vernes S.C."/>
            <person name="Myers E.W."/>
            <person name="Teeling E.C."/>
        </authorList>
    </citation>
    <scope>NUCLEOTIDE SEQUENCE [LARGE SCALE GENOMIC DNA]</scope>
    <source>
        <strain evidence="2">Bat1K_MPI-CBG_1</strain>
    </source>
</reference>
<dbReference type="Proteomes" id="UP000664940">
    <property type="component" value="Unassembled WGS sequence"/>
</dbReference>
<keyword evidence="1" id="KW-0472">Membrane</keyword>
<feature type="transmembrane region" description="Helical" evidence="1">
    <location>
        <begin position="94"/>
        <end position="113"/>
    </location>
</feature>
<dbReference type="EMBL" id="JABVXQ010000003">
    <property type="protein sequence ID" value="KAF6119684.1"/>
    <property type="molecule type" value="Genomic_DNA"/>
</dbReference>
<accession>A0A834AZD8</accession>
<evidence type="ECO:0000313" key="2">
    <source>
        <dbReference type="EMBL" id="KAF6119684.1"/>
    </source>
</evidence>
<proteinExistence type="predicted"/>
<keyword evidence="1" id="KW-0812">Transmembrane</keyword>
<comment type="caution">
    <text evidence="2">The sequence shown here is derived from an EMBL/GenBank/DDBJ whole genome shotgun (WGS) entry which is preliminary data.</text>
</comment>
<organism evidence="2 3">
    <name type="scientific">Phyllostomus discolor</name>
    <name type="common">pale spear-nosed bat</name>
    <dbReference type="NCBI Taxonomy" id="89673"/>
    <lineage>
        <taxon>Eukaryota</taxon>
        <taxon>Metazoa</taxon>
        <taxon>Chordata</taxon>
        <taxon>Craniata</taxon>
        <taxon>Vertebrata</taxon>
        <taxon>Euteleostomi</taxon>
        <taxon>Mammalia</taxon>
        <taxon>Eutheria</taxon>
        <taxon>Laurasiatheria</taxon>
        <taxon>Chiroptera</taxon>
        <taxon>Yangochiroptera</taxon>
        <taxon>Phyllostomidae</taxon>
        <taxon>Phyllostominae</taxon>
        <taxon>Phyllostomus</taxon>
    </lineage>
</organism>
<gene>
    <name evidence="2" type="ORF">HJG60_010134</name>
</gene>
<evidence type="ECO:0000313" key="3">
    <source>
        <dbReference type="Proteomes" id="UP000664940"/>
    </source>
</evidence>
<protein>
    <submittedName>
        <fullName evidence="2">Uncharacterized protein</fullName>
    </submittedName>
</protein>
<sequence length="156" mass="17886">MLISLKSFGVRFKVLLFTPNVPLTWISRVFSMEEGGREGNAGCWPVWSWNVYKAGLRVSVWEGDSLRSPWRPSPPPPSLLPQFHVLLGFPPLPIFQIFFETLFTAGLLSLLFAPINLSLYHGSCKDGLNYTFEKSQRIEIKKLNFLLPDSYWHTLK</sequence>